<protein>
    <submittedName>
        <fullName evidence="1">BgTH12-04200</fullName>
    </submittedName>
</protein>
<comment type="caution">
    <text evidence="1">The sequence shown here is derived from an EMBL/GenBank/DDBJ whole genome shotgun (WGS) entry which is preliminary data.</text>
</comment>
<name>A0A9W4CXB7_BLUGR</name>
<dbReference type="EMBL" id="CAJHIT010000002">
    <property type="protein sequence ID" value="CAD6500097.1"/>
    <property type="molecule type" value="Genomic_DNA"/>
</dbReference>
<evidence type="ECO:0000313" key="1">
    <source>
        <dbReference type="EMBL" id="CAD6500097.1"/>
    </source>
</evidence>
<organism evidence="1 2">
    <name type="scientific">Blumeria graminis f. sp. triticale</name>
    <dbReference type="NCBI Taxonomy" id="1689686"/>
    <lineage>
        <taxon>Eukaryota</taxon>
        <taxon>Fungi</taxon>
        <taxon>Dikarya</taxon>
        <taxon>Ascomycota</taxon>
        <taxon>Pezizomycotina</taxon>
        <taxon>Leotiomycetes</taxon>
        <taxon>Erysiphales</taxon>
        <taxon>Erysiphaceae</taxon>
        <taxon>Blumeria</taxon>
    </lineage>
</organism>
<gene>
    <name evidence="1" type="ORF">BGTH12_LOCUS1455</name>
</gene>
<proteinExistence type="predicted"/>
<evidence type="ECO:0000313" key="2">
    <source>
        <dbReference type="Proteomes" id="UP000683417"/>
    </source>
</evidence>
<reference evidence="1" key="1">
    <citation type="submission" date="2020-10" db="EMBL/GenBank/DDBJ databases">
        <authorList>
            <person name="Muller C M."/>
        </authorList>
    </citation>
    <scope>NUCLEOTIDE SEQUENCE</scope>
    <source>
        <strain evidence="1">THUN-12</strain>
    </source>
</reference>
<sequence length="25" mass="2769">MIPCKLSYNTSRATSYLSFPFIAAS</sequence>
<accession>A0A9W4CXB7</accession>
<dbReference type="Proteomes" id="UP000683417">
    <property type="component" value="Unassembled WGS sequence"/>
</dbReference>
<dbReference type="AlphaFoldDB" id="A0A9W4CXB7"/>